<sequence length="307" mass="32968">MPVVFPLFIAGLLGWLSPTLPAPRRAFVYPASPTTKATFSNDGRLVLVGTQAGQIALFHGRTALLVREFAGHRKPISDLESWPDRDTVVSGDAGGNLLFWRTSDLTVLRRSHVSAPVKLVRVQPGKPQVAVAGRRMVWLVNTSGDSRRLLLPGLTGSDITAMAFSPDGAKLAVGYANGQLVVSDLATGQQQRVRQKTAIRDLAFGRDTLLTVSGDPVLTMWCHPGRNWVLTHSLPTAYPLTAVGKMGSTVALGSANGDVIVLTPGQENTQVVGHNPEPVSSVQKHPREALLLTTTASEPPKTWRLNE</sequence>
<proteinExistence type="predicted"/>
<dbReference type="PANTHER" id="PTHR19879">
    <property type="entry name" value="TRANSCRIPTION INITIATION FACTOR TFIID"/>
    <property type="match status" value="1"/>
</dbReference>
<dbReference type="InterPro" id="IPR036322">
    <property type="entry name" value="WD40_repeat_dom_sf"/>
</dbReference>
<accession>A0A7L5DNI6</accession>
<organism evidence="2 3">
    <name type="scientific">Spirosoma rhododendri</name>
    <dbReference type="NCBI Taxonomy" id="2728024"/>
    <lineage>
        <taxon>Bacteria</taxon>
        <taxon>Pseudomonadati</taxon>
        <taxon>Bacteroidota</taxon>
        <taxon>Cytophagia</taxon>
        <taxon>Cytophagales</taxon>
        <taxon>Cytophagaceae</taxon>
        <taxon>Spirosoma</taxon>
    </lineage>
</organism>
<gene>
    <name evidence="2" type="ORF">HH216_17705</name>
</gene>
<reference evidence="2 3" key="1">
    <citation type="submission" date="2020-04" db="EMBL/GenBank/DDBJ databases">
        <title>Genome sequencing of novel species.</title>
        <authorList>
            <person name="Heo J."/>
            <person name="Kim S.-J."/>
            <person name="Kim J.-S."/>
            <person name="Hong S.-B."/>
            <person name="Kwon S.-W."/>
        </authorList>
    </citation>
    <scope>NUCLEOTIDE SEQUENCE [LARGE SCALE GENOMIC DNA]</scope>
    <source>
        <strain evidence="2 3">CJU-R4</strain>
    </source>
</reference>
<dbReference type="SMART" id="SM00320">
    <property type="entry name" value="WD40"/>
    <property type="match status" value="4"/>
</dbReference>
<dbReference type="PANTHER" id="PTHR19879:SF1">
    <property type="entry name" value="CANNONBALL-RELATED"/>
    <property type="match status" value="1"/>
</dbReference>
<evidence type="ECO:0000313" key="3">
    <source>
        <dbReference type="Proteomes" id="UP000501128"/>
    </source>
</evidence>
<dbReference type="Gene3D" id="2.130.10.10">
    <property type="entry name" value="YVTN repeat-like/Quinoprotein amine dehydrogenase"/>
    <property type="match status" value="1"/>
</dbReference>
<dbReference type="SUPFAM" id="SSF50978">
    <property type="entry name" value="WD40 repeat-like"/>
    <property type="match status" value="1"/>
</dbReference>
<dbReference type="InterPro" id="IPR001680">
    <property type="entry name" value="WD40_rpt"/>
</dbReference>
<evidence type="ECO:0008006" key="4">
    <source>
        <dbReference type="Google" id="ProtNLM"/>
    </source>
</evidence>
<dbReference type="Pfam" id="PF00400">
    <property type="entry name" value="WD40"/>
    <property type="match status" value="2"/>
</dbReference>
<feature type="repeat" description="WD" evidence="1">
    <location>
        <begin position="69"/>
        <end position="110"/>
    </location>
</feature>
<dbReference type="EMBL" id="CP051677">
    <property type="protein sequence ID" value="QJD80044.1"/>
    <property type="molecule type" value="Genomic_DNA"/>
</dbReference>
<dbReference type="InterPro" id="IPR015943">
    <property type="entry name" value="WD40/YVTN_repeat-like_dom_sf"/>
</dbReference>
<dbReference type="RefSeq" id="WP_169552004.1">
    <property type="nucleotide sequence ID" value="NZ_CP051677.1"/>
</dbReference>
<dbReference type="AlphaFoldDB" id="A0A7L5DNI6"/>
<keyword evidence="3" id="KW-1185">Reference proteome</keyword>
<keyword evidence="1" id="KW-0853">WD repeat</keyword>
<dbReference type="Proteomes" id="UP000501128">
    <property type="component" value="Chromosome"/>
</dbReference>
<dbReference type="KEGG" id="srho:HH216_17705"/>
<dbReference type="PROSITE" id="PS50082">
    <property type="entry name" value="WD_REPEATS_2"/>
    <property type="match status" value="1"/>
</dbReference>
<evidence type="ECO:0000256" key="1">
    <source>
        <dbReference type="PROSITE-ProRule" id="PRU00221"/>
    </source>
</evidence>
<protein>
    <recommendedName>
        <fullName evidence="4">WD40 repeat domain-containing protein</fullName>
    </recommendedName>
</protein>
<name>A0A7L5DNI6_9BACT</name>
<dbReference type="GO" id="GO:0006367">
    <property type="term" value="P:transcription initiation at RNA polymerase II promoter"/>
    <property type="evidence" value="ECO:0007669"/>
    <property type="project" value="TreeGrafter"/>
</dbReference>
<evidence type="ECO:0000313" key="2">
    <source>
        <dbReference type="EMBL" id="QJD80044.1"/>
    </source>
</evidence>